<sequence length="108" mass="12530">DHAWIRIRIPAQIVDHNLPCPALHYDTNRFADELKAGENQQRLIFGLQLWGGESPRFDPEWTNVAWGEFGYTAARIILVSLLIEPDEVVNVEFVTKWVEVKEEIVWAM</sequence>
<name>A0A7J6KR64_PERCH</name>
<reference evidence="1 2" key="1">
    <citation type="submission" date="2020-04" db="EMBL/GenBank/DDBJ databases">
        <title>Perkinsus chesapeaki whole genome sequence.</title>
        <authorList>
            <person name="Bogema D.R."/>
        </authorList>
    </citation>
    <scope>NUCLEOTIDE SEQUENCE [LARGE SCALE GENOMIC DNA]</scope>
    <source>
        <strain evidence="1">ATCC PRA-425</strain>
    </source>
</reference>
<feature type="non-terminal residue" evidence="1">
    <location>
        <position position="1"/>
    </location>
</feature>
<evidence type="ECO:0000313" key="2">
    <source>
        <dbReference type="Proteomes" id="UP000591131"/>
    </source>
</evidence>
<dbReference type="AlphaFoldDB" id="A0A7J6KR64"/>
<accession>A0A7J6KR64</accession>
<dbReference type="Proteomes" id="UP000591131">
    <property type="component" value="Unassembled WGS sequence"/>
</dbReference>
<organism evidence="1 2">
    <name type="scientific">Perkinsus chesapeaki</name>
    <name type="common">Clam parasite</name>
    <name type="synonym">Perkinsus andrewsi</name>
    <dbReference type="NCBI Taxonomy" id="330153"/>
    <lineage>
        <taxon>Eukaryota</taxon>
        <taxon>Sar</taxon>
        <taxon>Alveolata</taxon>
        <taxon>Perkinsozoa</taxon>
        <taxon>Perkinsea</taxon>
        <taxon>Perkinsida</taxon>
        <taxon>Perkinsidae</taxon>
        <taxon>Perkinsus</taxon>
    </lineage>
</organism>
<gene>
    <name evidence="1" type="ORF">FOL47_001909</name>
</gene>
<evidence type="ECO:0000313" key="1">
    <source>
        <dbReference type="EMBL" id="KAF4649607.1"/>
    </source>
</evidence>
<comment type="caution">
    <text evidence="1">The sequence shown here is derived from an EMBL/GenBank/DDBJ whole genome shotgun (WGS) entry which is preliminary data.</text>
</comment>
<keyword evidence="2" id="KW-1185">Reference proteome</keyword>
<dbReference type="EMBL" id="JAAPAO010001481">
    <property type="protein sequence ID" value="KAF4649607.1"/>
    <property type="molecule type" value="Genomic_DNA"/>
</dbReference>
<protein>
    <submittedName>
        <fullName evidence="1">Uncharacterized protein</fullName>
    </submittedName>
</protein>
<proteinExistence type="predicted"/>